<comment type="caution">
    <text evidence="2">The sequence shown here is derived from an EMBL/GenBank/DDBJ whole genome shotgun (WGS) entry which is preliminary data.</text>
</comment>
<keyword evidence="1" id="KW-0472">Membrane</keyword>
<name>A0A8T5GHG4_9ARCH</name>
<feature type="transmembrane region" description="Helical" evidence="1">
    <location>
        <begin position="202"/>
        <end position="226"/>
    </location>
</feature>
<gene>
    <name evidence="2" type="ORF">HON47_05255</name>
</gene>
<dbReference type="Proteomes" id="UP000722459">
    <property type="component" value="Unassembled WGS sequence"/>
</dbReference>
<dbReference type="AlphaFoldDB" id="A0A8T5GHG4"/>
<accession>A0A8T5GHG4</accession>
<evidence type="ECO:0000313" key="3">
    <source>
        <dbReference type="Proteomes" id="UP000722459"/>
    </source>
</evidence>
<keyword evidence="1" id="KW-1133">Transmembrane helix</keyword>
<protein>
    <submittedName>
        <fullName evidence="2">Uncharacterized protein</fullName>
    </submittedName>
</protein>
<evidence type="ECO:0000313" key="2">
    <source>
        <dbReference type="EMBL" id="MBT4870956.1"/>
    </source>
</evidence>
<sequence>MLKNNKPLIICLVLVILIFALAFPSFYASGDEHSYIKTANLLSKGSVVEEKVLYAAGSVQTDQGFIPNVAINFPLFLIPFVFLGIPLIFFFSLLLHIVNTTLFSLILSKLKLPQKYVFLYAFFPALLWLSRTLYPQLLAITFLLAGFLLYVHADSLKNNPKRIFLFLSAFVFGFAVFVRPDAAVLMMFLVLAVLWKKRKEAIFFFFGFIIPALLLFSINIIFYGGITTTSYGHSWTSLLASIFLGISIFDLVVYALAFVLIYPLMLFSFCPKFKTKYSLELFALFFGGLVLQAGLSELLAFSVNPASFFFINFRYLSLGVPFILLAYPHFLESFLSVKIDLLLKKVKFNFVNYNKLFAIVMVLFILLCLVFSFVHLDFVNDRKEVRDQIVLSTPEDALMIGSSDDKIYFIKEILGNRRYVSITPQNDIRGFEGSAEDYFDDKTYILQLTYANREDSNSHRQTTNIDVEREAINDFIEENSDKLELIFDTKNPHNLRIYKLKN</sequence>
<dbReference type="EMBL" id="JABJNZ010000065">
    <property type="protein sequence ID" value="MBT4870956.1"/>
    <property type="molecule type" value="Genomic_DNA"/>
</dbReference>
<feature type="transmembrane region" description="Helical" evidence="1">
    <location>
        <begin position="277"/>
        <end position="295"/>
    </location>
</feature>
<feature type="transmembrane region" description="Helical" evidence="1">
    <location>
        <begin position="118"/>
        <end position="151"/>
    </location>
</feature>
<feature type="transmembrane region" description="Helical" evidence="1">
    <location>
        <begin position="356"/>
        <end position="376"/>
    </location>
</feature>
<keyword evidence="1" id="KW-0812">Transmembrane</keyword>
<feature type="transmembrane region" description="Helical" evidence="1">
    <location>
        <begin position="163"/>
        <end position="195"/>
    </location>
</feature>
<organism evidence="2 3">
    <name type="scientific">Candidatus Iainarchaeum sp</name>
    <dbReference type="NCBI Taxonomy" id="3101447"/>
    <lineage>
        <taxon>Archaea</taxon>
        <taxon>Candidatus Iainarchaeota</taxon>
        <taxon>Candidatus Iainarchaeia</taxon>
        <taxon>Candidatus Iainarchaeales</taxon>
        <taxon>Candidatus Iainarchaeaceae</taxon>
        <taxon>Candidatus Iainarchaeum</taxon>
    </lineage>
</organism>
<evidence type="ECO:0000256" key="1">
    <source>
        <dbReference type="SAM" id="Phobius"/>
    </source>
</evidence>
<reference evidence="2" key="1">
    <citation type="journal article" date="2021" name="ISME J.">
        <title>Mercury methylation by metabolically versatile and cosmopolitan marine bacteria.</title>
        <authorList>
            <person name="Lin H."/>
            <person name="Ascher D.B."/>
            <person name="Myung Y."/>
            <person name="Lamborg C.H."/>
            <person name="Hallam S.J."/>
            <person name="Gionfriddo C.M."/>
            <person name="Holt K.E."/>
            <person name="Moreau J.W."/>
        </authorList>
    </citation>
    <scope>NUCLEOTIDE SEQUENCE</scope>
    <source>
        <strain evidence="2">SI075_bin30</strain>
    </source>
</reference>
<feature type="transmembrane region" description="Helical" evidence="1">
    <location>
        <begin position="76"/>
        <end position="98"/>
    </location>
</feature>
<feature type="transmembrane region" description="Helical" evidence="1">
    <location>
        <begin position="315"/>
        <end position="335"/>
    </location>
</feature>
<proteinExistence type="predicted"/>
<feature type="transmembrane region" description="Helical" evidence="1">
    <location>
        <begin position="238"/>
        <end position="265"/>
    </location>
</feature>